<reference evidence="5 6" key="1">
    <citation type="submission" date="2018-09" db="EMBL/GenBank/DDBJ databases">
        <authorList>
            <person name="Grouzdev D.S."/>
            <person name="Krutkina M.S."/>
        </authorList>
    </citation>
    <scope>NUCLEOTIDE SEQUENCE [LARGE SCALE GENOMIC DNA]</scope>
    <source>
        <strain evidence="5 6">RmlP001</strain>
    </source>
</reference>
<comment type="caution">
    <text evidence="5">The sequence shown here is derived from an EMBL/GenBank/DDBJ whole genome shotgun (WGS) entry which is preliminary data.</text>
</comment>
<evidence type="ECO:0000256" key="1">
    <source>
        <dbReference type="ARBA" id="ARBA00022676"/>
    </source>
</evidence>
<evidence type="ECO:0000259" key="4">
    <source>
        <dbReference type="Pfam" id="PF04577"/>
    </source>
</evidence>
<accession>A0A4Q2RIL7</accession>
<proteinExistence type="predicted"/>
<evidence type="ECO:0000256" key="3">
    <source>
        <dbReference type="ARBA" id="ARBA00023180"/>
    </source>
</evidence>
<keyword evidence="2" id="KW-0808">Transferase</keyword>
<dbReference type="Pfam" id="PF04577">
    <property type="entry name" value="Glyco_transf_61"/>
    <property type="match status" value="1"/>
</dbReference>
<dbReference type="InterPro" id="IPR049625">
    <property type="entry name" value="Glyco_transf_61_cat"/>
</dbReference>
<dbReference type="AlphaFoldDB" id="A0A4Q2RIL7"/>
<keyword evidence="3" id="KW-0325">Glycoprotein</keyword>
<dbReference type="Proteomes" id="UP000289411">
    <property type="component" value="Unassembled WGS sequence"/>
</dbReference>
<sequence length="468" mass="49974">MRDCDAATGSSVGSVIGRGPGRKPLLPFGSRLGCISFETPAQPARLTTVVLIRGVQSDMRLELRIDEVSVLTQVSDLDELAATPFSCFMEIAPHRQGSIAELFPLASSHHAGQMPAPSWWSDAAITIRAQHLFKVRDAVFFPRWGVVVTAAGEVMRLTMEEAAYASPDLSALPGVSPTSDGLSLHVPAGAERLPRAAAALPFGAMANYGHFLLDGVTGAASLRDAGALARFPLLGPPLKPWQRRHLELLGVGFAETAAEVVRVDEIVYTSCMHHFLHTPNAVYGRVRDAQLARAAAASAVGPRLIYISRGKANARVMAGEAALCRRLAEMGFAVVDPSAMGIDEQIALFHGARAVVGSAGAALANALYCRPAAAVVEIQPEGMENHWVQHLCVVNGLHSATWFCPAVPLDPRHPERGLRHRLDGDAFLVFVGDVLARAGIGVETSRPSLMRRLLDRALGTVASDDRPR</sequence>
<gene>
    <name evidence="5" type="ORF">D3272_01920</name>
</gene>
<dbReference type="PANTHER" id="PTHR20961">
    <property type="entry name" value="GLYCOSYLTRANSFERASE"/>
    <property type="match status" value="1"/>
</dbReference>
<keyword evidence="6" id="KW-1185">Reference proteome</keyword>
<dbReference type="InterPro" id="IPR007657">
    <property type="entry name" value="Glycosyltransferase_61"/>
</dbReference>
<protein>
    <submittedName>
        <fullName evidence="5">DUF563 domain-containing protein</fullName>
    </submittedName>
</protein>
<dbReference type="EMBL" id="QYBC01000001">
    <property type="protein sequence ID" value="RYB07896.1"/>
    <property type="molecule type" value="Genomic_DNA"/>
</dbReference>
<evidence type="ECO:0000313" key="5">
    <source>
        <dbReference type="EMBL" id="RYB07896.1"/>
    </source>
</evidence>
<name>A0A4Q2RIL7_9HYPH</name>
<keyword evidence="1" id="KW-0328">Glycosyltransferase</keyword>
<organism evidence="5 6">
    <name type="scientific">Lichenibacterium ramalinae</name>
    <dbReference type="NCBI Taxonomy" id="2316527"/>
    <lineage>
        <taxon>Bacteria</taxon>
        <taxon>Pseudomonadati</taxon>
        <taxon>Pseudomonadota</taxon>
        <taxon>Alphaproteobacteria</taxon>
        <taxon>Hyphomicrobiales</taxon>
        <taxon>Lichenihabitantaceae</taxon>
        <taxon>Lichenibacterium</taxon>
    </lineage>
</organism>
<evidence type="ECO:0000256" key="2">
    <source>
        <dbReference type="ARBA" id="ARBA00022679"/>
    </source>
</evidence>
<feature type="domain" description="Glycosyltransferase 61 catalytic" evidence="4">
    <location>
        <begin position="208"/>
        <end position="376"/>
    </location>
</feature>
<evidence type="ECO:0000313" key="6">
    <source>
        <dbReference type="Proteomes" id="UP000289411"/>
    </source>
</evidence>
<dbReference type="OrthoDB" id="7185280at2"/>
<dbReference type="GO" id="GO:0016757">
    <property type="term" value="F:glycosyltransferase activity"/>
    <property type="evidence" value="ECO:0007669"/>
    <property type="project" value="UniProtKB-KW"/>
</dbReference>
<reference evidence="5 6" key="2">
    <citation type="submission" date="2019-02" db="EMBL/GenBank/DDBJ databases">
        <title>'Lichenibacterium ramalinii' gen. nov. sp. nov., 'Lichenibacterium minor' gen. nov. sp. nov.</title>
        <authorList>
            <person name="Pankratov T."/>
        </authorList>
    </citation>
    <scope>NUCLEOTIDE SEQUENCE [LARGE SCALE GENOMIC DNA]</scope>
    <source>
        <strain evidence="5 6">RmlP001</strain>
    </source>
</reference>